<dbReference type="Gene3D" id="3.30.60.10">
    <property type="entry name" value="Endochitinase-like"/>
    <property type="match status" value="3"/>
</dbReference>
<feature type="domain" description="Chitin-binding type-1" evidence="10">
    <location>
        <begin position="418"/>
        <end position="463"/>
    </location>
</feature>
<reference evidence="13" key="1">
    <citation type="submission" date="2015-05" db="EMBL/GenBank/DDBJ databases">
        <authorList>
            <person name="Fogelqvist Johan"/>
        </authorList>
    </citation>
    <scope>NUCLEOTIDE SEQUENCE [LARGE SCALE GENOMIC DNA]</scope>
</reference>
<feature type="domain" description="NodB homology" evidence="11">
    <location>
        <begin position="113"/>
        <end position="309"/>
    </location>
</feature>
<dbReference type="PROSITE" id="PS50941">
    <property type="entry name" value="CHIT_BIND_I_2"/>
    <property type="match status" value="3"/>
</dbReference>
<dbReference type="Proteomes" id="UP000045706">
    <property type="component" value="Unassembled WGS sequence"/>
</dbReference>
<comment type="cofactor">
    <cofactor evidence="1">
        <name>Co(2+)</name>
        <dbReference type="ChEBI" id="CHEBI:48828"/>
    </cofactor>
</comment>
<evidence type="ECO:0008006" key="14">
    <source>
        <dbReference type="Google" id="ProtNLM"/>
    </source>
</evidence>
<evidence type="ECO:0000259" key="11">
    <source>
        <dbReference type="PROSITE" id="PS51677"/>
    </source>
</evidence>
<keyword evidence="2 8" id="KW-0147">Chitin-binding</keyword>
<sequence length="463" mass="49628">MYSILPLLLSGSIVLGVNVNSPLVKRAECGPGVGSCPTGKCCSEAGWCGNSAAHCAGSTCQLDYSDSCDTFFPPPGTSTESVSRPQIGTVPYDPNSHRIFFLGNTITECTKPGLMALTFDDGPFTYTSQILDILDNLNVQATFFVAGNNKGKKRIDDTNTAWPAVLRRMHAAGHQIASHSWSHRNLNQVNSTIQRTEIIYNEMAFRNLFGWFPTYFRAPFLECSTTSGCQSLMKTLGYHLLGVNVDTKDYMYDSPSLIQTAKDRFSQAVSQDPTRKGYIVLAHDVHVQTVVNLTQYMIETSKVRGYRLVTVGECLGDPRANWYRPVNPSPITTRTSATTVSTRTSSTVVPTSNSGLKISADQTCGGGATGFTCQGSKYGNCCSFYGFCGSSPSYCGTGCNTGYGTCTQLPAGLSDTTNGLCGTRFNASCKNFGNKNCCSQSGFCGSSAAHCGVGCQKVFGICG</sequence>
<keyword evidence="4 9" id="KW-0732">Signal</keyword>
<name>A0A0G4KRF1_VERLO</name>
<organism evidence="12 13">
    <name type="scientific">Verticillium longisporum</name>
    <name type="common">Verticillium dahliae var. longisporum</name>
    <dbReference type="NCBI Taxonomy" id="100787"/>
    <lineage>
        <taxon>Eukaryota</taxon>
        <taxon>Fungi</taxon>
        <taxon>Dikarya</taxon>
        <taxon>Ascomycota</taxon>
        <taxon>Pezizomycotina</taxon>
        <taxon>Sordariomycetes</taxon>
        <taxon>Hypocreomycetidae</taxon>
        <taxon>Glomerellales</taxon>
        <taxon>Plectosphaerellaceae</taxon>
        <taxon>Verticillium</taxon>
    </lineage>
</organism>
<keyword evidence="8" id="KW-1015">Disulfide bond</keyword>
<dbReference type="GO" id="GO:0008061">
    <property type="term" value="F:chitin binding"/>
    <property type="evidence" value="ECO:0007669"/>
    <property type="project" value="UniProtKB-UniRule"/>
</dbReference>
<dbReference type="Gene3D" id="3.20.20.370">
    <property type="entry name" value="Glycoside hydrolase/deacetylase"/>
    <property type="match status" value="1"/>
</dbReference>
<protein>
    <recommendedName>
        <fullName evidence="14">NodB homology domain-containing protein</fullName>
    </recommendedName>
</protein>
<dbReference type="CDD" id="cd10951">
    <property type="entry name" value="CE4_ClCDA_like"/>
    <property type="match status" value="1"/>
</dbReference>
<keyword evidence="6" id="KW-0119">Carbohydrate metabolism</keyword>
<dbReference type="SUPFAM" id="SSF57016">
    <property type="entry name" value="Plant lectins/antimicrobial peptides"/>
    <property type="match status" value="3"/>
</dbReference>
<feature type="domain" description="Chitin-binding type-1" evidence="10">
    <location>
        <begin position="361"/>
        <end position="408"/>
    </location>
</feature>
<feature type="signal peptide" evidence="9">
    <location>
        <begin position="1"/>
        <end position="16"/>
    </location>
</feature>
<feature type="domain" description="Chitin-binding type-1" evidence="10">
    <location>
        <begin position="26"/>
        <end position="70"/>
    </location>
</feature>
<evidence type="ECO:0000313" key="12">
    <source>
        <dbReference type="EMBL" id="CRK12403.1"/>
    </source>
</evidence>
<evidence type="ECO:0000256" key="9">
    <source>
        <dbReference type="SAM" id="SignalP"/>
    </source>
</evidence>
<evidence type="ECO:0000256" key="4">
    <source>
        <dbReference type="ARBA" id="ARBA00022729"/>
    </source>
</evidence>
<feature type="disulfide bond" evidence="8">
    <location>
        <begin position="36"/>
        <end position="48"/>
    </location>
</feature>
<evidence type="ECO:0000256" key="5">
    <source>
        <dbReference type="ARBA" id="ARBA00022801"/>
    </source>
</evidence>
<evidence type="ECO:0000256" key="7">
    <source>
        <dbReference type="ARBA" id="ARBA00023285"/>
    </source>
</evidence>
<dbReference type="GO" id="GO:0046872">
    <property type="term" value="F:metal ion binding"/>
    <property type="evidence" value="ECO:0007669"/>
    <property type="project" value="UniProtKB-KW"/>
</dbReference>
<evidence type="ECO:0000256" key="3">
    <source>
        <dbReference type="ARBA" id="ARBA00022723"/>
    </source>
</evidence>
<accession>A0A0G4KRF1</accession>
<keyword evidence="5" id="KW-0378">Hydrolase</keyword>
<dbReference type="InterPro" id="IPR011330">
    <property type="entry name" value="Glyco_hydro/deAcase_b/a-brl"/>
</dbReference>
<feature type="disulfide bond" evidence="8">
    <location>
        <begin position="437"/>
        <end position="451"/>
    </location>
</feature>
<dbReference type="PANTHER" id="PTHR46471:SF2">
    <property type="entry name" value="CHITIN DEACETYLASE-RELATED"/>
    <property type="match status" value="1"/>
</dbReference>
<evidence type="ECO:0000256" key="2">
    <source>
        <dbReference type="ARBA" id="ARBA00022669"/>
    </source>
</evidence>
<dbReference type="AlphaFoldDB" id="A0A0G4KRF1"/>
<dbReference type="GO" id="GO:0016810">
    <property type="term" value="F:hydrolase activity, acting on carbon-nitrogen (but not peptide) bonds"/>
    <property type="evidence" value="ECO:0007669"/>
    <property type="project" value="InterPro"/>
</dbReference>
<evidence type="ECO:0000313" key="13">
    <source>
        <dbReference type="Proteomes" id="UP000045706"/>
    </source>
</evidence>
<dbReference type="InterPro" id="IPR036861">
    <property type="entry name" value="Endochitinase-like_sf"/>
</dbReference>
<dbReference type="GO" id="GO:0005975">
    <property type="term" value="P:carbohydrate metabolic process"/>
    <property type="evidence" value="ECO:0007669"/>
    <property type="project" value="InterPro"/>
</dbReference>
<dbReference type="InterPro" id="IPR002509">
    <property type="entry name" value="NODB_dom"/>
</dbReference>
<dbReference type="PANTHER" id="PTHR46471">
    <property type="entry name" value="CHITIN DEACETYLASE"/>
    <property type="match status" value="1"/>
</dbReference>
<dbReference type="Pfam" id="PF01522">
    <property type="entry name" value="Polysacc_deac_1"/>
    <property type="match status" value="1"/>
</dbReference>
<proteinExistence type="predicted"/>
<dbReference type="PROSITE" id="PS51677">
    <property type="entry name" value="NODB"/>
    <property type="match status" value="1"/>
</dbReference>
<comment type="caution">
    <text evidence="8">Lacks conserved residue(s) required for the propagation of feature annotation.</text>
</comment>
<dbReference type="SUPFAM" id="SSF88713">
    <property type="entry name" value="Glycoside hydrolase/deacetylase"/>
    <property type="match status" value="1"/>
</dbReference>
<dbReference type="InterPro" id="IPR001002">
    <property type="entry name" value="Chitin-bd_1"/>
</dbReference>
<keyword evidence="7" id="KW-0170">Cobalt</keyword>
<dbReference type="CDD" id="cd00035">
    <property type="entry name" value="ChtBD1"/>
    <property type="match status" value="1"/>
</dbReference>
<keyword evidence="3" id="KW-0479">Metal-binding</keyword>
<evidence type="ECO:0000256" key="6">
    <source>
        <dbReference type="ARBA" id="ARBA00023277"/>
    </source>
</evidence>
<dbReference type="EMBL" id="CVQI01003113">
    <property type="protein sequence ID" value="CRK12403.1"/>
    <property type="molecule type" value="Genomic_DNA"/>
</dbReference>
<feature type="chain" id="PRO_5002565717" description="NodB homology domain-containing protein" evidence="9">
    <location>
        <begin position="17"/>
        <end position="463"/>
    </location>
</feature>
<evidence type="ECO:0000256" key="1">
    <source>
        <dbReference type="ARBA" id="ARBA00001941"/>
    </source>
</evidence>
<feature type="disulfide bond" evidence="8">
    <location>
        <begin position="41"/>
        <end position="55"/>
    </location>
</feature>
<dbReference type="SMART" id="SM00270">
    <property type="entry name" value="ChtBD1"/>
    <property type="match status" value="3"/>
</dbReference>
<evidence type="ECO:0000259" key="10">
    <source>
        <dbReference type="PROSITE" id="PS50941"/>
    </source>
</evidence>
<gene>
    <name evidence="12" type="ORF">BN1723_009710</name>
</gene>
<feature type="disulfide bond" evidence="8">
    <location>
        <begin position="381"/>
        <end position="395"/>
    </location>
</feature>
<evidence type="ECO:0000256" key="8">
    <source>
        <dbReference type="PROSITE-ProRule" id="PRU00261"/>
    </source>
</evidence>
<dbReference type="CDD" id="cd11618">
    <property type="entry name" value="ChtBD1_1"/>
    <property type="match status" value="2"/>
</dbReference>